<dbReference type="PANTHER" id="PTHR21107:SF2">
    <property type="entry name" value="CYTOCHROME C OXIDASE ASSEMBLY PROTEIN COX19"/>
    <property type="match status" value="1"/>
</dbReference>
<gene>
    <name evidence="8" type="primary">LOC114245408</name>
</gene>
<dbReference type="GO" id="GO:0005758">
    <property type="term" value="C:mitochondrial intermembrane space"/>
    <property type="evidence" value="ECO:0007669"/>
    <property type="project" value="TreeGrafter"/>
</dbReference>
<dbReference type="RefSeq" id="XP_028033368.1">
    <property type="nucleotide sequence ID" value="XM_028177567.1"/>
</dbReference>
<evidence type="ECO:0000256" key="2">
    <source>
        <dbReference type="ARBA" id="ARBA00022490"/>
    </source>
</evidence>
<protein>
    <recommendedName>
        <fullName evidence="5">Cytochrome c oxidase assembly protein COX19</fullName>
    </recommendedName>
</protein>
<keyword evidence="3" id="KW-1015">Disulfide bond</keyword>
<dbReference type="GeneID" id="114245408"/>
<keyword evidence="2" id="KW-0963">Cytoplasm</keyword>
<proteinExistence type="inferred from homology"/>
<dbReference type="InterPro" id="IPR010625">
    <property type="entry name" value="CHCH"/>
</dbReference>
<dbReference type="AlphaFoldDB" id="A0A6J2JVH6"/>
<organism evidence="7 8">
    <name type="scientific">Bombyx mandarina</name>
    <name type="common">Wild silk moth</name>
    <name type="synonym">Wild silkworm</name>
    <dbReference type="NCBI Taxonomy" id="7092"/>
    <lineage>
        <taxon>Eukaryota</taxon>
        <taxon>Metazoa</taxon>
        <taxon>Ecdysozoa</taxon>
        <taxon>Arthropoda</taxon>
        <taxon>Hexapoda</taxon>
        <taxon>Insecta</taxon>
        <taxon>Pterygota</taxon>
        <taxon>Neoptera</taxon>
        <taxon>Endopterygota</taxon>
        <taxon>Lepidoptera</taxon>
        <taxon>Glossata</taxon>
        <taxon>Ditrysia</taxon>
        <taxon>Bombycoidea</taxon>
        <taxon>Bombycidae</taxon>
        <taxon>Bombycinae</taxon>
        <taxon>Bombyx</taxon>
    </lineage>
</organism>
<name>A0A6J2JVH6_BOMMA</name>
<comment type="similarity">
    <text evidence="4">Belongs to the COX19 family.</text>
</comment>
<evidence type="ECO:0000313" key="8">
    <source>
        <dbReference type="RefSeq" id="XP_028033368.1"/>
    </source>
</evidence>
<evidence type="ECO:0000256" key="5">
    <source>
        <dbReference type="ARBA" id="ARBA00039385"/>
    </source>
</evidence>
<dbReference type="Pfam" id="PF06747">
    <property type="entry name" value="CHCH"/>
    <property type="match status" value="1"/>
</dbReference>
<dbReference type="GO" id="GO:0033617">
    <property type="term" value="P:mitochondrial respiratory chain complex IV assembly"/>
    <property type="evidence" value="ECO:0007669"/>
    <property type="project" value="TreeGrafter"/>
</dbReference>
<sequence length="85" mass="9896">MSTAMTFGQKQFIPTPPDKGSFPLDHEGICKKTMVRYMKCLINNNSNNSLCRDEAKEYLACRMENNLMAKEDWNNLGFQENKEER</sequence>
<evidence type="ECO:0000256" key="4">
    <source>
        <dbReference type="ARBA" id="ARBA00038223"/>
    </source>
</evidence>
<evidence type="ECO:0000256" key="1">
    <source>
        <dbReference type="ARBA" id="ARBA00004496"/>
    </source>
</evidence>
<dbReference type="SUPFAM" id="SSF47072">
    <property type="entry name" value="Cysteine alpha-hairpin motif"/>
    <property type="match status" value="1"/>
</dbReference>
<dbReference type="PROSITE" id="PS51808">
    <property type="entry name" value="CHCH"/>
    <property type="match status" value="1"/>
</dbReference>
<evidence type="ECO:0000256" key="3">
    <source>
        <dbReference type="ARBA" id="ARBA00023157"/>
    </source>
</evidence>
<dbReference type="PANTHER" id="PTHR21107">
    <property type="entry name" value="CYTOCHROME C OXIDASE ASSEMBLY PROTEIN COX19"/>
    <property type="match status" value="1"/>
</dbReference>
<feature type="domain" description="CHCH" evidence="6">
    <location>
        <begin position="30"/>
        <end position="64"/>
    </location>
</feature>
<keyword evidence="7" id="KW-1185">Reference proteome</keyword>
<comment type="subcellular location">
    <subcellularLocation>
        <location evidence="1">Cytoplasm</location>
    </subcellularLocation>
</comment>
<evidence type="ECO:0000259" key="6">
    <source>
        <dbReference type="Pfam" id="PF06747"/>
    </source>
</evidence>
<dbReference type="KEGG" id="bman:114245408"/>
<reference evidence="8" key="1">
    <citation type="submission" date="2025-08" db="UniProtKB">
        <authorList>
            <consortium name="RefSeq"/>
        </authorList>
    </citation>
    <scope>IDENTIFICATION</scope>
    <source>
        <tissue evidence="8">Silk gland</tissue>
    </source>
</reference>
<dbReference type="InterPro" id="IPR009069">
    <property type="entry name" value="Cys_alpha_HP_mot_SF"/>
</dbReference>
<dbReference type="Proteomes" id="UP000504629">
    <property type="component" value="Unplaced"/>
</dbReference>
<dbReference type="OrthoDB" id="268594at2759"/>
<evidence type="ECO:0000313" key="7">
    <source>
        <dbReference type="Proteomes" id="UP000504629"/>
    </source>
</evidence>
<accession>A0A6J2JVH6</accession>
<dbReference type="InterPro" id="IPR051383">
    <property type="entry name" value="COX19"/>
</dbReference>